<sequence>MFQTYVVSITSSFRGTCQYINLIGDLDLSIRQAEFLGSRLNGWNLLAPDTNVSVQRKRNKQLTSIFSNFENLRYCNDIQTLMKSLESPRTLIWSKLERAASGRSRGDHGIAPFVQDRPTKLNIQPSGKLIKNGAQTEPDVMCLIWRCDANLML</sequence>
<comment type="caution">
    <text evidence="1">The sequence shown here is derived from an EMBL/GenBank/DDBJ whole genome shotgun (WGS) entry which is preliminary data.</text>
</comment>
<dbReference type="Proteomes" id="UP001431783">
    <property type="component" value="Unassembled WGS sequence"/>
</dbReference>
<gene>
    <name evidence="1" type="ORF">WA026_009274</name>
</gene>
<proteinExistence type="predicted"/>
<dbReference type="AlphaFoldDB" id="A0AAW1UW38"/>
<name>A0AAW1UW38_9CUCU</name>
<accession>A0AAW1UW38</accession>
<evidence type="ECO:0000313" key="1">
    <source>
        <dbReference type="EMBL" id="KAK9885051.1"/>
    </source>
</evidence>
<organism evidence="1 2">
    <name type="scientific">Henosepilachna vigintioctopunctata</name>
    <dbReference type="NCBI Taxonomy" id="420089"/>
    <lineage>
        <taxon>Eukaryota</taxon>
        <taxon>Metazoa</taxon>
        <taxon>Ecdysozoa</taxon>
        <taxon>Arthropoda</taxon>
        <taxon>Hexapoda</taxon>
        <taxon>Insecta</taxon>
        <taxon>Pterygota</taxon>
        <taxon>Neoptera</taxon>
        <taxon>Endopterygota</taxon>
        <taxon>Coleoptera</taxon>
        <taxon>Polyphaga</taxon>
        <taxon>Cucujiformia</taxon>
        <taxon>Coccinelloidea</taxon>
        <taxon>Coccinellidae</taxon>
        <taxon>Epilachninae</taxon>
        <taxon>Epilachnini</taxon>
        <taxon>Henosepilachna</taxon>
    </lineage>
</organism>
<dbReference type="EMBL" id="JARQZJ010000094">
    <property type="protein sequence ID" value="KAK9885051.1"/>
    <property type="molecule type" value="Genomic_DNA"/>
</dbReference>
<protein>
    <submittedName>
        <fullName evidence="1">Uncharacterized protein</fullName>
    </submittedName>
</protein>
<evidence type="ECO:0000313" key="2">
    <source>
        <dbReference type="Proteomes" id="UP001431783"/>
    </source>
</evidence>
<keyword evidence="2" id="KW-1185">Reference proteome</keyword>
<reference evidence="1 2" key="1">
    <citation type="submission" date="2023-03" db="EMBL/GenBank/DDBJ databases">
        <title>Genome insight into feeding habits of ladybird beetles.</title>
        <authorList>
            <person name="Li H.-S."/>
            <person name="Huang Y.-H."/>
            <person name="Pang H."/>
        </authorList>
    </citation>
    <scope>NUCLEOTIDE SEQUENCE [LARGE SCALE GENOMIC DNA]</scope>
    <source>
        <strain evidence="1">SYSU_2023b</strain>
        <tissue evidence="1">Whole body</tissue>
    </source>
</reference>